<reference evidence="1" key="1">
    <citation type="submission" date="2021-02" db="EMBL/GenBank/DDBJ databases">
        <title>First Annotated Genome of the Yellow-green Alga Tribonema minus.</title>
        <authorList>
            <person name="Mahan K.M."/>
        </authorList>
    </citation>
    <scope>NUCLEOTIDE SEQUENCE</scope>
    <source>
        <strain evidence="1">UTEX B ZZ1240</strain>
    </source>
</reference>
<evidence type="ECO:0000313" key="1">
    <source>
        <dbReference type="EMBL" id="KAG5186573.1"/>
    </source>
</evidence>
<gene>
    <name evidence="1" type="ORF">JKP88DRAFT_288713</name>
</gene>
<sequence length="108" mass="11640">MRPWCDLNIWYEELPDGSKVKHTEGGASVKGAVGTKHQDVEDAGRILQEAADRGADKQELAPLRAKLEAARKAYAHANDGTGAATGKGMGWKANGERNGAYVTSMWDQ</sequence>
<protein>
    <submittedName>
        <fullName evidence="1">Uncharacterized protein</fullName>
    </submittedName>
</protein>
<evidence type="ECO:0000313" key="2">
    <source>
        <dbReference type="Proteomes" id="UP000664859"/>
    </source>
</evidence>
<organism evidence="1 2">
    <name type="scientific">Tribonema minus</name>
    <dbReference type="NCBI Taxonomy" id="303371"/>
    <lineage>
        <taxon>Eukaryota</taxon>
        <taxon>Sar</taxon>
        <taxon>Stramenopiles</taxon>
        <taxon>Ochrophyta</taxon>
        <taxon>PX clade</taxon>
        <taxon>Xanthophyceae</taxon>
        <taxon>Tribonematales</taxon>
        <taxon>Tribonemataceae</taxon>
        <taxon>Tribonema</taxon>
    </lineage>
</organism>
<accession>A0A835ZCQ5</accession>
<dbReference type="AlphaFoldDB" id="A0A835ZCQ5"/>
<keyword evidence="2" id="KW-1185">Reference proteome</keyword>
<comment type="caution">
    <text evidence="1">The sequence shown here is derived from an EMBL/GenBank/DDBJ whole genome shotgun (WGS) entry which is preliminary data.</text>
</comment>
<dbReference type="EMBL" id="JAFCMP010000110">
    <property type="protein sequence ID" value="KAG5186573.1"/>
    <property type="molecule type" value="Genomic_DNA"/>
</dbReference>
<dbReference type="Proteomes" id="UP000664859">
    <property type="component" value="Unassembled WGS sequence"/>
</dbReference>
<name>A0A835ZCQ5_9STRA</name>
<proteinExistence type="predicted"/>